<keyword evidence="2" id="KW-0808">Transferase</keyword>
<comment type="caution">
    <text evidence="2">The sequence shown here is derived from an EMBL/GenBank/DDBJ whole genome shotgun (WGS) entry which is preliminary data.</text>
</comment>
<accession>A0A846RLB9</accession>
<gene>
    <name evidence="2" type="ORF">BJ994_000150</name>
</gene>
<proteinExistence type="predicted"/>
<protein>
    <submittedName>
        <fullName evidence="2">RimJ/RimL family protein N-acetyltransferase</fullName>
    </submittedName>
</protein>
<evidence type="ECO:0000259" key="1">
    <source>
        <dbReference type="PROSITE" id="PS51186"/>
    </source>
</evidence>
<name>A0A846RLB9_9MICC</name>
<dbReference type="AlphaFoldDB" id="A0A846RLB9"/>
<keyword evidence="3" id="KW-1185">Reference proteome</keyword>
<dbReference type="GO" id="GO:0005737">
    <property type="term" value="C:cytoplasm"/>
    <property type="evidence" value="ECO:0007669"/>
    <property type="project" value="TreeGrafter"/>
</dbReference>
<dbReference type="PANTHER" id="PTHR43792:SF9">
    <property type="entry name" value="RIBOSOMAL-PROTEIN-ALANINE ACETYLTRANSFERASE"/>
    <property type="match status" value="1"/>
</dbReference>
<evidence type="ECO:0000313" key="3">
    <source>
        <dbReference type="Proteomes" id="UP000547458"/>
    </source>
</evidence>
<dbReference type="Pfam" id="PF13302">
    <property type="entry name" value="Acetyltransf_3"/>
    <property type="match status" value="1"/>
</dbReference>
<dbReference type="EMBL" id="JAATJL010000001">
    <property type="protein sequence ID" value="NJC21074.1"/>
    <property type="molecule type" value="Genomic_DNA"/>
</dbReference>
<dbReference type="Proteomes" id="UP000547458">
    <property type="component" value="Unassembled WGS sequence"/>
</dbReference>
<dbReference type="PANTHER" id="PTHR43792">
    <property type="entry name" value="GNAT FAMILY, PUTATIVE (AFU_ORTHOLOGUE AFUA_3G00765)-RELATED-RELATED"/>
    <property type="match status" value="1"/>
</dbReference>
<dbReference type="InterPro" id="IPR016181">
    <property type="entry name" value="Acyl_CoA_acyltransferase"/>
</dbReference>
<dbReference type="PROSITE" id="PS51186">
    <property type="entry name" value="GNAT"/>
    <property type="match status" value="1"/>
</dbReference>
<dbReference type="InterPro" id="IPR051531">
    <property type="entry name" value="N-acetyltransferase"/>
</dbReference>
<dbReference type="GO" id="GO:0008999">
    <property type="term" value="F:protein-N-terminal-alanine acetyltransferase activity"/>
    <property type="evidence" value="ECO:0007669"/>
    <property type="project" value="TreeGrafter"/>
</dbReference>
<sequence>MGDLPRIRLRPLHLADAAVIAHWGDDSQFCVEADWATDVAAPERYAFWRNLIENPPADLIRLGAVGDDGTSGRNVANHEQDDVSTDKDVLLGYVDLHGTESGRRELGYLIGQRSLWGRGLGISAALAGLHYAFDELQLHEVWAEALAANEPSVRILQRLGMRETGRGTDETYLGRKTFHRQFAITSAEWRNSPADCG</sequence>
<dbReference type="Gene3D" id="3.40.630.30">
    <property type="match status" value="1"/>
</dbReference>
<dbReference type="RefSeq" id="WP_167990407.1">
    <property type="nucleotide sequence ID" value="NZ_JAATJL010000001.1"/>
</dbReference>
<dbReference type="SUPFAM" id="SSF55729">
    <property type="entry name" value="Acyl-CoA N-acyltransferases (Nat)"/>
    <property type="match status" value="1"/>
</dbReference>
<dbReference type="InterPro" id="IPR000182">
    <property type="entry name" value="GNAT_dom"/>
</dbReference>
<reference evidence="2 3" key="1">
    <citation type="submission" date="2020-03" db="EMBL/GenBank/DDBJ databases">
        <title>Sequencing the genomes of 1000 actinobacteria strains.</title>
        <authorList>
            <person name="Klenk H.-P."/>
        </authorList>
    </citation>
    <scope>NUCLEOTIDE SEQUENCE [LARGE SCALE GENOMIC DNA]</scope>
    <source>
        <strain evidence="2 3">DSM 16403</strain>
    </source>
</reference>
<organism evidence="2 3">
    <name type="scientific">Arthrobacter pigmenti</name>
    <dbReference type="NCBI Taxonomy" id="271432"/>
    <lineage>
        <taxon>Bacteria</taxon>
        <taxon>Bacillati</taxon>
        <taxon>Actinomycetota</taxon>
        <taxon>Actinomycetes</taxon>
        <taxon>Micrococcales</taxon>
        <taxon>Micrococcaceae</taxon>
        <taxon>Arthrobacter</taxon>
    </lineage>
</organism>
<feature type="domain" description="N-acetyltransferase" evidence="1">
    <location>
        <begin position="7"/>
        <end position="184"/>
    </location>
</feature>
<evidence type="ECO:0000313" key="2">
    <source>
        <dbReference type="EMBL" id="NJC21074.1"/>
    </source>
</evidence>